<evidence type="ECO:0000313" key="3">
    <source>
        <dbReference type="Proteomes" id="UP000242188"/>
    </source>
</evidence>
<reference evidence="2 3" key="1">
    <citation type="journal article" date="2017" name="Nat. Ecol. Evol.">
        <title>Scallop genome provides insights into evolution of bilaterian karyotype and development.</title>
        <authorList>
            <person name="Wang S."/>
            <person name="Zhang J."/>
            <person name="Jiao W."/>
            <person name="Li J."/>
            <person name="Xun X."/>
            <person name="Sun Y."/>
            <person name="Guo X."/>
            <person name="Huan P."/>
            <person name="Dong B."/>
            <person name="Zhang L."/>
            <person name="Hu X."/>
            <person name="Sun X."/>
            <person name="Wang J."/>
            <person name="Zhao C."/>
            <person name="Wang Y."/>
            <person name="Wang D."/>
            <person name="Huang X."/>
            <person name="Wang R."/>
            <person name="Lv J."/>
            <person name="Li Y."/>
            <person name="Zhang Z."/>
            <person name="Liu B."/>
            <person name="Lu W."/>
            <person name="Hui Y."/>
            <person name="Liang J."/>
            <person name="Zhou Z."/>
            <person name="Hou R."/>
            <person name="Li X."/>
            <person name="Liu Y."/>
            <person name="Li H."/>
            <person name="Ning X."/>
            <person name="Lin Y."/>
            <person name="Zhao L."/>
            <person name="Xing Q."/>
            <person name="Dou J."/>
            <person name="Li Y."/>
            <person name="Mao J."/>
            <person name="Guo H."/>
            <person name="Dou H."/>
            <person name="Li T."/>
            <person name="Mu C."/>
            <person name="Jiang W."/>
            <person name="Fu Q."/>
            <person name="Fu X."/>
            <person name="Miao Y."/>
            <person name="Liu J."/>
            <person name="Yu Q."/>
            <person name="Li R."/>
            <person name="Liao H."/>
            <person name="Li X."/>
            <person name="Kong Y."/>
            <person name="Jiang Z."/>
            <person name="Chourrout D."/>
            <person name="Li R."/>
            <person name="Bao Z."/>
        </authorList>
    </citation>
    <scope>NUCLEOTIDE SEQUENCE [LARGE SCALE GENOMIC DNA]</scope>
    <source>
        <strain evidence="2 3">PY_sf001</strain>
    </source>
</reference>
<feature type="region of interest" description="Disordered" evidence="1">
    <location>
        <begin position="414"/>
        <end position="485"/>
    </location>
</feature>
<feature type="compositionally biased region" description="Low complexity" evidence="1">
    <location>
        <begin position="426"/>
        <end position="438"/>
    </location>
</feature>
<dbReference type="Proteomes" id="UP000242188">
    <property type="component" value="Unassembled WGS sequence"/>
</dbReference>
<comment type="caution">
    <text evidence="2">The sequence shown here is derived from an EMBL/GenBank/DDBJ whole genome shotgun (WGS) entry which is preliminary data.</text>
</comment>
<gene>
    <name evidence="2" type="ORF">KP79_PYT23672</name>
</gene>
<proteinExistence type="predicted"/>
<organism evidence="2 3">
    <name type="scientific">Mizuhopecten yessoensis</name>
    <name type="common">Japanese scallop</name>
    <name type="synonym">Patinopecten yessoensis</name>
    <dbReference type="NCBI Taxonomy" id="6573"/>
    <lineage>
        <taxon>Eukaryota</taxon>
        <taxon>Metazoa</taxon>
        <taxon>Spiralia</taxon>
        <taxon>Lophotrochozoa</taxon>
        <taxon>Mollusca</taxon>
        <taxon>Bivalvia</taxon>
        <taxon>Autobranchia</taxon>
        <taxon>Pteriomorphia</taxon>
        <taxon>Pectinida</taxon>
        <taxon>Pectinoidea</taxon>
        <taxon>Pectinidae</taxon>
        <taxon>Mizuhopecten</taxon>
    </lineage>
</organism>
<accession>A0A210PQT7</accession>
<dbReference type="OrthoDB" id="6092352at2759"/>
<dbReference type="EMBL" id="NEDP02005553">
    <property type="protein sequence ID" value="OWF38860.1"/>
    <property type="molecule type" value="Genomic_DNA"/>
</dbReference>
<dbReference type="AlphaFoldDB" id="A0A210PQT7"/>
<name>A0A210PQT7_MIZYE</name>
<protein>
    <submittedName>
        <fullName evidence="2">Uncharacterized protein</fullName>
    </submittedName>
</protein>
<keyword evidence="3" id="KW-1185">Reference proteome</keyword>
<evidence type="ECO:0000256" key="1">
    <source>
        <dbReference type="SAM" id="MobiDB-lite"/>
    </source>
</evidence>
<evidence type="ECO:0000313" key="2">
    <source>
        <dbReference type="EMBL" id="OWF38860.1"/>
    </source>
</evidence>
<sequence>MTSFRATPISNDITKIVWSAPHKQFYDAKPDRKKKKVLPVIKIEGEIQSPDRAEGPAKSEELVSIPQLNGYRKVREKLAEDAKVIRYVRGGQSYEEYVRQQQELQKKGEDEGSSDNDMVLMSIKDLQLGLVHMADSDSEEDDNDSENDDTMSLLEQEQMESNVLRRMTRIRKSLALPSNMDFESFPRVLMDPIEEGDSMEDLEESFSPLMKIASGITEKKERIRRDHLQYLECLYTVIVSIHNMKGRDLKSKTPLSLGAVKALEKYYNPSHLAPVHTGDRESKLNYLAISRFHSKLHKVSTTTVDSGTDGGNNHVKLPDLSIPPAGRKVVVQELPSSTISNTFSSPKAPLSFGRRKSMRVPMEAVLNLIQKKKQIIIETWEELVNLQIGRKAPSAGMGMHANLILKAMQWKRIGNQNSTSPGGGSAASSSSPGPSQTPHVEEPTSSFGTEKKEMPPSKKLPIWQQVASEKYPKSSPTKKKKCTNTKDVGNLAYNNRKKLHKIRSTVQQELEASLQKMEREQVVSFKMKYQVFDNLSPLFEEHVINMRRGKTNMARNVDVHHAKLCLLVMSLPAYSILTICMQKAIKYVLETILLGDLGMFIEWLSHRKMPLVLNLDSDLEQERVEKNEENTETEKDVQ</sequence>